<keyword evidence="10" id="KW-0325">Glycoprotein</keyword>
<keyword evidence="3" id="KW-0813">Transport</keyword>
<evidence type="ECO:0000256" key="7">
    <source>
        <dbReference type="ARBA" id="ARBA00023065"/>
    </source>
</evidence>
<sequence>MKKTKFPEEVVVASLEVKQVFEFPKDGQTKPGGAEGKLLQLLSQHLHFRYKLVTPPDKQWGGQHKNGSWSGLIGIVNRGEADLAMCFSGISEKRKVATDFTEPYSENDLTFATRFPRMQPRAYAYMYPFDVFTWTGILIMLFLMPLVFRLLKAKKFSYSYFLLKLYGTLFNQPVVDTQFSSLILLGCWWYFSIIISAGYAAVLSSLLTVPIYETLPTTFEELASSVKRGDFKVLGPLRAAVVPGLYETGQDKFVYIASTIDKHEWYVPLNKYMAEETYQHKTAILAVRLMLNFNFGRAPLATKFISDDTSFILPVGIVVNKKFCCKHMLDSAIKKVNQAGLYLRLINEHLYKAWFNAFKEDSDTHRPLALEDILAGLVILLSGYCISLSAFFIEIFYFHLFKRSINKY</sequence>
<evidence type="ECO:0000256" key="3">
    <source>
        <dbReference type="ARBA" id="ARBA00022448"/>
    </source>
</evidence>
<gene>
    <name evidence="15" type="primary">GRID1_2</name>
    <name evidence="15" type="ORF">CDAR_541271</name>
</gene>
<dbReference type="SMART" id="SM00918">
    <property type="entry name" value="Lig_chan-Glu_bd"/>
    <property type="match status" value="1"/>
</dbReference>
<evidence type="ECO:0000256" key="12">
    <source>
        <dbReference type="ARBA" id="ARBA00023303"/>
    </source>
</evidence>
<dbReference type="Gene3D" id="1.10.287.70">
    <property type="match status" value="1"/>
</dbReference>
<dbReference type="GO" id="GO:0005886">
    <property type="term" value="C:plasma membrane"/>
    <property type="evidence" value="ECO:0007669"/>
    <property type="project" value="UniProtKB-SubCell"/>
</dbReference>
<keyword evidence="4" id="KW-1003">Cell membrane</keyword>
<evidence type="ECO:0000256" key="11">
    <source>
        <dbReference type="ARBA" id="ARBA00023286"/>
    </source>
</evidence>
<evidence type="ECO:0000256" key="5">
    <source>
        <dbReference type="ARBA" id="ARBA00022692"/>
    </source>
</evidence>
<organism evidence="15 16">
    <name type="scientific">Caerostris darwini</name>
    <dbReference type="NCBI Taxonomy" id="1538125"/>
    <lineage>
        <taxon>Eukaryota</taxon>
        <taxon>Metazoa</taxon>
        <taxon>Ecdysozoa</taxon>
        <taxon>Arthropoda</taxon>
        <taxon>Chelicerata</taxon>
        <taxon>Arachnida</taxon>
        <taxon>Araneae</taxon>
        <taxon>Araneomorphae</taxon>
        <taxon>Entelegynae</taxon>
        <taxon>Araneoidea</taxon>
        <taxon>Araneidae</taxon>
        <taxon>Caerostris</taxon>
    </lineage>
</organism>
<dbReference type="EMBL" id="BPLQ01007526">
    <property type="protein sequence ID" value="GIY30653.1"/>
    <property type="molecule type" value="Genomic_DNA"/>
</dbReference>
<comment type="subcellular location">
    <subcellularLocation>
        <location evidence="1">Cell membrane</location>
        <topology evidence="1">Multi-pass membrane protein</topology>
    </subcellularLocation>
</comment>
<reference evidence="15 16" key="1">
    <citation type="submission" date="2021-06" db="EMBL/GenBank/DDBJ databases">
        <title>Caerostris darwini draft genome.</title>
        <authorList>
            <person name="Kono N."/>
            <person name="Arakawa K."/>
        </authorList>
    </citation>
    <scope>NUCLEOTIDE SEQUENCE [LARGE SCALE GENOMIC DNA]</scope>
</reference>
<keyword evidence="11" id="KW-1071">Ligand-gated ion channel</keyword>
<dbReference type="GO" id="GO:0015276">
    <property type="term" value="F:ligand-gated monoatomic ion channel activity"/>
    <property type="evidence" value="ECO:0007669"/>
    <property type="project" value="InterPro"/>
</dbReference>
<dbReference type="PANTHER" id="PTHR42643:SF24">
    <property type="entry name" value="IONOTROPIC RECEPTOR 60A"/>
    <property type="match status" value="1"/>
</dbReference>
<keyword evidence="6 13" id="KW-1133">Transmembrane helix</keyword>
<dbReference type="Gene3D" id="3.40.190.10">
    <property type="entry name" value="Periplasmic binding protein-like II"/>
    <property type="match status" value="1"/>
</dbReference>
<proteinExistence type="inferred from homology"/>
<evidence type="ECO:0000256" key="2">
    <source>
        <dbReference type="ARBA" id="ARBA00008685"/>
    </source>
</evidence>
<keyword evidence="12" id="KW-0407">Ion channel</keyword>
<evidence type="ECO:0000256" key="1">
    <source>
        <dbReference type="ARBA" id="ARBA00004651"/>
    </source>
</evidence>
<feature type="domain" description="Ionotropic glutamate receptor L-glutamate and glycine-binding" evidence="14">
    <location>
        <begin position="20"/>
        <end position="78"/>
    </location>
</feature>
<evidence type="ECO:0000256" key="4">
    <source>
        <dbReference type="ARBA" id="ARBA00022475"/>
    </source>
</evidence>
<dbReference type="AlphaFoldDB" id="A0AAV4S847"/>
<keyword evidence="5 13" id="KW-0812">Transmembrane</keyword>
<name>A0AAV4S847_9ARAC</name>
<dbReference type="Pfam" id="PF00060">
    <property type="entry name" value="Lig_chan"/>
    <property type="match status" value="1"/>
</dbReference>
<evidence type="ECO:0000256" key="10">
    <source>
        <dbReference type="ARBA" id="ARBA00023180"/>
    </source>
</evidence>
<dbReference type="GO" id="GO:0050906">
    <property type="term" value="P:detection of stimulus involved in sensory perception"/>
    <property type="evidence" value="ECO:0007669"/>
    <property type="project" value="UniProtKB-ARBA"/>
</dbReference>
<feature type="transmembrane region" description="Helical" evidence="13">
    <location>
        <begin position="188"/>
        <end position="212"/>
    </location>
</feature>
<evidence type="ECO:0000256" key="13">
    <source>
        <dbReference type="SAM" id="Phobius"/>
    </source>
</evidence>
<evidence type="ECO:0000313" key="15">
    <source>
        <dbReference type="EMBL" id="GIY30653.1"/>
    </source>
</evidence>
<evidence type="ECO:0000256" key="8">
    <source>
        <dbReference type="ARBA" id="ARBA00023136"/>
    </source>
</evidence>
<evidence type="ECO:0000256" key="9">
    <source>
        <dbReference type="ARBA" id="ARBA00023170"/>
    </source>
</evidence>
<keyword evidence="9 15" id="KW-0675">Receptor</keyword>
<dbReference type="InterPro" id="IPR019594">
    <property type="entry name" value="Glu/Gly-bd"/>
</dbReference>
<feature type="transmembrane region" description="Helical" evidence="13">
    <location>
        <begin position="131"/>
        <end position="151"/>
    </location>
</feature>
<keyword evidence="16" id="KW-1185">Reference proteome</keyword>
<dbReference type="InterPro" id="IPR052192">
    <property type="entry name" value="Insect_Ionotropic_Sensory_Rcpt"/>
</dbReference>
<dbReference type="InterPro" id="IPR001320">
    <property type="entry name" value="Iontro_rcpt_C"/>
</dbReference>
<comment type="caution">
    <text evidence="15">The sequence shown here is derived from an EMBL/GenBank/DDBJ whole genome shotgun (WGS) entry which is preliminary data.</text>
</comment>
<evidence type="ECO:0000313" key="16">
    <source>
        <dbReference type="Proteomes" id="UP001054837"/>
    </source>
</evidence>
<comment type="similarity">
    <text evidence="2">Belongs to the glutamate-gated ion channel (TC 1.A.10.1) family.</text>
</comment>
<dbReference type="PANTHER" id="PTHR42643">
    <property type="entry name" value="IONOTROPIC RECEPTOR 20A-RELATED"/>
    <property type="match status" value="1"/>
</dbReference>
<evidence type="ECO:0000259" key="14">
    <source>
        <dbReference type="SMART" id="SM00918"/>
    </source>
</evidence>
<dbReference type="Pfam" id="PF10613">
    <property type="entry name" value="Lig_chan-Glu_bd"/>
    <property type="match status" value="1"/>
</dbReference>
<dbReference type="Proteomes" id="UP001054837">
    <property type="component" value="Unassembled WGS sequence"/>
</dbReference>
<evidence type="ECO:0000256" key="6">
    <source>
        <dbReference type="ARBA" id="ARBA00022989"/>
    </source>
</evidence>
<dbReference type="SUPFAM" id="SSF53850">
    <property type="entry name" value="Periplasmic binding protein-like II"/>
    <property type="match status" value="1"/>
</dbReference>
<protein>
    <submittedName>
        <fullName evidence="15">Glutamate receptor ionotropic, delta-1</fullName>
    </submittedName>
</protein>
<keyword evidence="7" id="KW-0406">Ion transport</keyword>
<accession>A0AAV4S847</accession>
<keyword evidence="8 13" id="KW-0472">Membrane</keyword>
<feature type="transmembrane region" description="Helical" evidence="13">
    <location>
        <begin position="373"/>
        <end position="398"/>
    </location>
</feature>